<accession>A0AAV4PIH6</accession>
<organism evidence="2 3">
    <name type="scientific">Caerostris extrusa</name>
    <name type="common">Bark spider</name>
    <name type="synonym">Caerostris bankana</name>
    <dbReference type="NCBI Taxonomy" id="172846"/>
    <lineage>
        <taxon>Eukaryota</taxon>
        <taxon>Metazoa</taxon>
        <taxon>Ecdysozoa</taxon>
        <taxon>Arthropoda</taxon>
        <taxon>Chelicerata</taxon>
        <taxon>Arachnida</taxon>
        <taxon>Araneae</taxon>
        <taxon>Araneomorphae</taxon>
        <taxon>Entelegynae</taxon>
        <taxon>Araneoidea</taxon>
        <taxon>Araneidae</taxon>
        <taxon>Caerostris</taxon>
    </lineage>
</organism>
<dbReference type="AlphaFoldDB" id="A0AAV4PIH6"/>
<name>A0AAV4PIH6_CAEEX</name>
<gene>
    <name evidence="2" type="ORF">CEXT_500311</name>
</gene>
<feature type="region of interest" description="Disordered" evidence="1">
    <location>
        <begin position="45"/>
        <end position="72"/>
    </location>
</feature>
<feature type="compositionally biased region" description="Polar residues" evidence="1">
    <location>
        <begin position="110"/>
        <end position="120"/>
    </location>
</feature>
<evidence type="ECO:0000256" key="1">
    <source>
        <dbReference type="SAM" id="MobiDB-lite"/>
    </source>
</evidence>
<comment type="caution">
    <text evidence="2">The sequence shown here is derived from an EMBL/GenBank/DDBJ whole genome shotgun (WGS) entry which is preliminary data.</text>
</comment>
<evidence type="ECO:0000313" key="2">
    <source>
        <dbReference type="EMBL" id="GIX97307.1"/>
    </source>
</evidence>
<dbReference type="EMBL" id="BPLR01004764">
    <property type="protein sequence ID" value="GIX97307.1"/>
    <property type="molecule type" value="Genomic_DNA"/>
</dbReference>
<sequence length="242" mass="27741">MKIYLYNEEEIKALLDSHLVCEMSLRRKDFRRLFKRGRTPLGCRHPLRCPRSSPRQCSPRRTRPPGQHWVSTSARTQDAFGNNAFGYTIKDGLGATNSRSEVGDGYGNRKGSTPSPTSTVGPDEWTTLLTDTDSGLPSRPTNLEPLLVPQLLPSSTAPTPVPLPQSSTTWPQLLPYAAPLAVAAPSSLWWCDRTWCRTRLRSTSWTWLRSRSWPWLWSRSWSWSWWCPWFGIWLGFWQGLIH</sequence>
<protein>
    <submittedName>
        <fullName evidence="2">Uncharacterized protein</fullName>
    </submittedName>
</protein>
<keyword evidence="3" id="KW-1185">Reference proteome</keyword>
<feature type="region of interest" description="Disordered" evidence="1">
    <location>
        <begin position="96"/>
        <end position="124"/>
    </location>
</feature>
<evidence type="ECO:0000313" key="3">
    <source>
        <dbReference type="Proteomes" id="UP001054945"/>
    </source>
</evidence>
<reference evidence="2 3" key="1">
    <citation type="submission" date="2021-06" db="EMBL/GenBank/DDBJ databases">
        <title>Caerostris extrusa draft genome.</title>
        <authorList>
            <person name="Kono N."/>
            <person name="Arakawa K."/>
        </authorList>
    </citation>
    <scope>NUCLEOTIDE SEQUENCE [LARGE SCALE GENOMIC DNA]</scope>
</reference>
<proteinExistence type="predicted"/>
<dbReference type="Proteomes" id="UP001054945">
    <property type="component" value="Unassembled WGS sequence"/>
</dbReference>